<sequence>MSRENIGALKEVFRIAHRNSVVATQSVPGDVPSLIIGAYRAVFDEELAFGDNEGSTGAVLHLDELLIHDILPHIDNSVALALLHRAVRFLTNQPSTSDLSMNIPLKQDEDLPDTFNTMLHGTIWAVLMQRVADPCLDDDPLPHKYRTAYPPHARELWFLCRKFYFSWSIVAKDGALEETYGTHYRCYAGRLYSRGRNIFRKAGQCSGDKNMRLYGRVRVPPVVQVWPGAMGAVAATVKGLFGWGWSARGCMGLGTDTVESDPTRITFPAAPRVAEHERGLPPWHKDWLVTTLYLNQFVTIISTPVGVVAAGRNNCCRMGLPDDEYPLFTPVPLPADFTPTAIFGGSNITGLKCGQRLLIAGWNNYGQLGLGDTAASTRFREVGFPVDYAWFLYNNTVFASNGRLLFSGYVHFKSPLLEQEADTVVVPPTTLDVGDVRIAFIDEHMHCFIDSEGMSHGVGYDSHEGALVWWELPETVTEARVEGHATWLRTRNGWYLAGKRDAEWIQTPVLVTQLPDHFNELVKLVAVDMYKYIAPR</sequence>
<dbReference type="SUPFAM" id="SSF50985">
    <property type="entry name" value="RCC1/BLIP-II"/>
    <property type="match status" value="1"/>
</dbReference>
<keyword evidence="2" id="KW-1185">Reference proteome</keyword>
<protein>
    <submittedName>
        <fullName evidence="1">Uncharacterized protein</fullName>
    </submittedName>
</protein>
<dbReference type="InterPro" id="IPR009091">
    <property type="entry name" value="RCC1/BLIP-II"/>
</dbReference>
<gene>
    <name evidence="1" type="ORF">J8273_1006</name>
</gene>
<dbReference type="Gene3D" id="2.130.10.30">
    <property type="entry name" value="Regulator of chromosome condensation 1/beta-lactamase-inhibitor protein II"/>
    <property type="match status" value="1"/>
</dbReference>
<evidence type="ECO:0000313" key="1">
    <source>
        <dbReference type="EMBL" id="KAG9397098.1"/>
    </source>
</evidence>
<dbReference type="AlphaFoldDB" id="A0A8J6B780"/>
<accession>A0A8J6B780</accession>
<proteinExistence type="predicted"/>
<reference evidence="1" key="1">
    <citation type="submission" date="2021-05" db="EMBL/GenBank/DDBJ databases">
        <title>A free-living protist that lacks canonical eukaryotic 1 DNA replication and segregation systems.</title>
        <authorList>
            <person name="Salas-Leiva D.E."/>
            <person name="Tromer E.C."/>
            <person name="Curtis B.A."/>
            <person name="Jerlstrom-Hultqvist J."/>
            <person name="Kolisko M."/>
            <person name="Yi Z."/>
            <person name="Salas-Leiva J.S."/>
            <person name="Gallot-Lavallee L."/>
            <person name="Kops G.J.P.L."/>
            <person name="Archibald J.M."/>
            <person name="Simpson A.G.B."/>
            <person name="Roger A.J."/>
        </authorList>
    </citation>
    <scope>NUCLEOTIDE SEQUENCE</scope>
    <source>
        <strain evidence="1">BICM</strain>
    </source>
</reference>
<evidence type="ECO:0000313" key="2">
    <source>
        <dbReference type="Proteomes" id="UP000717585"/>
    </source>
</evidence>
<organism evidence="1 2">
    <name type="scientific">Carpediemonas membranifera</name>
    <dbReference type="NCBI Taxonomy" id="201153"/>
    <lineage>
        <taxon>Eukaryota</taxon>
        <taxon>Metamonada</taxon>
        <taxon>Carpediemonas-like organisms</taxon>
        <taxon>Carpediemonas</taxon>
    </lineage>
</organism>
<name>A0A8J6B780_9EUKA</name>
<dbReference type="Proteomes" id="UP000717585">
    <property type="component" value="Unassembled WGS sequence"/>
</dbReference>
<dbReference type="EMBL" id="JAHDYR010000003">
    <property type="protein sequence ID" value="KAG9397098.1"/>
    <property type="molecule type" value="Genomic_DNA"/>
</dbReference>
<comment type="caution">
    <text evidence="1">The sequence shown here is derived from an EMBL/GenBank/DDBJ whole genome shotgun (WGS) entry which is preliminary data.</text>
</comment>